<accession>A0A074ZPV1</accession>
<evidence type="ECO:0000313" key="2">
    <source>
        <dbReference type="Proteomes" id="UP000054324"/>
    </source>
</evidence>
<gene>
    <name evidence="1" type="ORF">T265_13713</name>
</gene>
<keyword evidence="2" id="KW-1185">Reference proteome</keyword>
<dbReference type="OrthoDB" id="247013at2759"/>
<dbReference type="KEGG" id="ovi:T265_13713"/>
<dbReference type="CTD" id="20327880"/>
<feature type="non-terminal residue" evidence="1">
    <location>
        <position position="135"/>
    </location>
</feature>
<dbReference type="GeneID" id="20327880"/>
<evidence type="ECO:0000313" key="1">
    <source>
        <dbReference type="EMBL" id="KER27842.1"/>
    </source>
</evidence>
<dbReference type="Proteomes" id="UP000054324">
    <property type="component" value="Unassembled WGS sequence"/>
</dbReference>
<dbReference type="AlphaFoldDB" id="A0A074ZPV1"/>
<proteinExistence type="predicted"/>
<sequence>LDNLAESQPSYFLQVAWQLGTERVRQLTTWQIPALILSSGSMAVARVRCLVVGLFAGLGSWIANVSSPIEVTSSYRRYFVKTVECGRFGSTHSSAVAPFRFLIAMPPEGSTRAVLLPGCSSLGRESREPEVGFEP</sequence>
<protein>
    <submittedName>
        <fullName evidence="1">Uncharacterized protein</fullName>
    </submittedName>
</protein>
<organism evidence="1 2">
    <name type="scientific">Opisthorchis viverrini</name>
    <name type="common">Southeast Asian liver fluke</name>
    <dbReference type="NCBI Taxonomy" id="6198"/>
    <lineage>
        <taxon>Eukaryota</taxon>
        <taxon>Metazoa</taxon>
        <taxon>Spiralia</taxon>
        <taxon>Lophotrochozoa</taxon>
        <taxon>Platyhelminthes</taxon>
        <taxon>Trematoda</taxon>
        <taxon>Digenea</taxon>
        <taxon>Opisthorchiida</taxon>
        <taxon>Opisthorchiata</taxon>
        <taxon>Opisthorchiidae</taxon>
        <taxon>Opisthorchis</taxon>
    </lineage>
</organism>
<reference evidence="1 2" key="1">
    <citation type="submission" date="2013-11" db="EMBL/GenBank/DDBJ databases">
        <title>Opisthorchis viverrini - life in the bile duct.</title>
        <authorList>
            <person name="Young N.D."/>
            <person name="Nagarajan N."/>
            <person name="Lin S.J."/>
            <person name="Korhonen P.K."/>
            <person name="Jex A.R."/>
            <person name="Hall R.S."/>
            <person name="Safavi-Hemami H."/>
            <person name="Kaewkong W."/>
            <person name="Bertrand D."/>
            <person name="Gao S."/>
            <person name="Seet Q."/>
            <person name="Wongkham S."/>
            <person name="Teh B.T."/>
            <person name="Wongkham C."/>
            <person name="Intapan P.M."/>
            <person name="Maleewong W."/>
            <person name="Yang X."/>
            <person name="Hu M."/>
            <person name="Wang Z."/>
            <person name="Hofmann A."/>
            <person name="Sternberg P.W."/>
            <person name="Tan P."/>
            <person name="Wang J."/>
            <person name="Gasser R.B."/>
        </authorList>
    </citation>
    <scope>NUCLEOTIDE SEQUENCE [LARGE SCALE GENOMIC DNA]</scope>
</reference>
<dbReference type="RefSeq" id="XP_009168427.1">
    <property type="nucleotide sequence ID" value="XM_009170163.1"/>
</dbReference>
<name>A0A074ZPV1_OPIVI</name>
<feature type="non-terminal residue" evidence="1">
    <location>
        <position position="1"/>
    </location>
</feature>
<dbReference type="EMBL" id="KL596713">
    <property type="protein sequence ID" value="KER27842.1"/>
    <property type="molecule type" value="Genomic_DNA"/>
</dbReference>